<name>A0A917MK52_9MICO</name>
<gene>
    <name evidence="2" type="ORF">GCM10010921_02490</name>
</gene>
<reference evidence="2" key="1">
    <citation type="journal article" date="2014" name="Int. J. Syst. Evol. Microbiol.">
        <title>Complete genome sequence of Corynebacterium casei LMG S-19264T (=DSM 44701T), isolated from a smear-ripened cheese.</title>
        <authorList>
            <consortium name="US DOE Joint Genome Institute (JGI-PGF)"/>
            <person name="Walter F."/>
            <person name="Albersmeier A."/>
            <person name="Kalinowski J."/>
            <person name="Ruckert C."/>
        </authorList>
    </citation>
    <scope>NUCLEOTIDE SEQUENCE</scope>
    <source>
        <strain evidence="2">CGMCC 1.15794</strain>
    </source>
</reference>
<accession>A0A917MK52</accession>
<evidence type="ECO:0000313" key="2">
    <source>
        <dbReference type="EMBL" id="GGH34635.1"/>
    </source>
</evidence>
<dbReference type="RefSeq" id="WP_188754426.1">
    <property type="nucleotide sequence ID" value="NZ_BMJY01000001.1"/>
</dbReference>
<proteinExistence type="predicted"/>
<dbReference type="EMBL" id="BMJY01000001">
    <property type="protein sequence ID" value="GGH34635.1"/>
    <property type="molecule type" value="Genomic_DNA"/>
</dbReference>
<keyword evidence="3" id="KW-1185">Reference proteome</keyword>
<dbReference type="AlphaFoldDB" id="A0A917MK52"/>
<evidence type="ECO:0000313" key="3">
    <source>
        <dbReference type="Proteomes" id="UP000657592"/>
    </source>
</evidence>
<comment type="caution">
    <text evidence="2">The sequence shown here is derived from an EMBL/GenBank/DDBJ whole genome shotgun (WGS) entry which is preliminary data.</text>
</comment>
<feature type="region of interest" description="Disordered" evidence="1">
    <location>
        <begin position="33"/>
        <end position="69"/>
    </location>
</feature>
<feature type="compositionally biased region" description="Basic and acidic residues" evidence="1">
    <location>
        <begin position="40"/>
        <end position="60"/>
    </location>
</feature>
<dbReference type="Proteomes" id="UP000657592">
    <property type="component" value="Unassembled WGS sequence"/>
</dbReference>
<reference evidence="2" key="2">
    <citation type="submission" date="2020-09" db="EMBL/GenBank/DDBJ databases">
        <authorList>
            <person name="Sun Q."/>
            <person name="Zhou Y."/>
        </authorList>
    </citation>
    <scope>NUCLEOTIDE SEQUENCE</scope>
    <source>
        <strain evidence="2">CGMCC 1.15794</strain>
    </source>
</reference>
<protein>
    <submittedName>
        <fullName evidence="2">Uncharacterized protein</fullName>
    </submittedName>
</protein>
<evidence type="ECO:0000256" key="1">
    <source>
        <dbReference type="SAM" id="MobiDB-lite"/>
    </source>
</evidence>
<sequence length="69" mass="7647">MAESKKWRTRVREAGGMYQWVNATLIRLAGPAQVSPNLPRNRDADPCAHCGSRRDQHSEDASGALVCPR</sequence>
<organism evidence="2 3">
    <name type="scientific">Microbacterium album</name>
    <dbReference type="NCBI Taxonomy" id="2053191"/>
    <lineage>
        <taxon>Bacteria</taxon>
        <taxon>Bacillati</taxon>
        <taxon>Actinomycetota</taxon>
        <taxon>Actinomycetes</taxon>
        <taxon>Micrococcales</taxon>
        <taxon>Microbacteriaceae</taxon>
        <taxon>Microbacterium</taxon>
    </lineage>
</organism>